<dbReference type="EMBL" id="JADCKQ010000001">
    <property type="protein sequence ID" value="MBI1492356.1"/>
    <property type="molecule type" value="Genomic_DNA"/>
</dbReference>
<evidence type="ECO:0000313" key="4">
    <source>
        <dbReference type="Proteomes" id="UP000640583"/>
    </source>
</evidence>
<keyword evidence="4" id="KW-1185">Reference proteome</keyword>
<evidence type="ECO:0000256" key="2">
    <source>
        <dbReference type="SAM" id="Phobius"/>
    </source>
</evidence>
<feature type="region of interest" description="Disordered" evidence="1">
    <location>
        <begin position="193"/>
        <end position="229"/>
    </location>
</feature>
<dbReference type="InterPro" id="IPR011330">
    <property type="entry name" value="Glyco_hydro/deAcase_b/a-brl"/>
</dbReference>
<dbReference type="SUPFAM" id="SSF88713">
    <property type="entry name" value="Glycoside hydrolase/deacetylase"/>
    <property type="match status" value="1"/>
</dbReference>
<dbReference type="InterPro" id="IPR006837">
    <property type="entry name" value="Divergent_DAC"/>
</dbReference>
<dbReference type="Pfam" id="PF04748">
    <property type="entry name" value="Polysacc_deac_2"/>
    <property type="match status" value="1"/>
</dbReference>
<dbReference type="Gene3D" id="3.20.20.370">
    <property type="entry name" value="Glycoside hydrolase/deacetylase"/>
    <property type="match status" value="1"/>
</dbReference>
<feature type="region of interest" description="Disordered" evidence="1">
    <location>
        <begin position="33"/>
        <end position="77"/>
    </location>
</feature>
<keyword evidence="2" id="KW-0812">Transmembrane</keyword>
<proteinExistence type="predicted"/>
<accession>A0A8J7LNM5</accession>
<dbReference type="RefSeq" id="WP_228847282.1">
    <property type="nucleotide sequence ID" value="NZ_JADCKQ010000001.1"/>
</dbReference>
<keyword evidence="2" id="KW-0472">Membrane</keyword>
<protein>
    <submittedName>
        <fullName evidence="3">Divergent polysaccharide deacetylase family protein</fullName>
    </submittedName>
</protein>
<feature type="compositionally biased region" description="Low complexity" evidence="1">
    <location>
        <begin position="50"/>
        <end position="64"/>
    </location>
</feature>
<dbReference type="AlphaFoldDB" id="A0A8J7LNM5"/>
<evidence type="ECO:0000256" key="1">
    <source>
        <dbReference type="SAM" id="MobiDB-lite"/>
    </source>
</evidence>
<dbReference type="Proteomes" id="UP000640583">
    <property type="component" value="Unassembled WGS sequence"/>
</dbReference>
<reference evidence="3" key="1">
    <citation type="submission" date="2020-10" db="EMBL/GenBank/DDBJ databases">
        <title>Paenihalocynthiibacter styelae gen. nov., sp. nov., isolated from stalked sea squirt Styela clava.</title>
        <authorList>
            <person name="Kim Y.-O."/>
            <person name="Yoon J.-H."/>
        </authorList>
    </citation>
    <scope>NUCLEOTIDE SEQUENCE</scope>
    <source>
        <strain evidence="3">MYP1-1</strain>
    </source>
</reference>
<gene>
    <name evidence="3" type="ORF">H1D41_01755</name>
</gene>
<organism evidence="3 4">
    <name type="scientific">Halocynthiibacter styelae</name>
    <dbReference type="NCBI Taxonomy" id="2761955"/>
    <lineage>
        <taxon>Bacteria</taxon>
        <taxon>Pseudomonadati</taxon>
        <taxon>Pseudomonadota</taxon>
        <taxon>Alphaproteobacteria</taxon>
        <taxon>Rhodobacterales</taxon>
        <taxon>Paracoccaceae</taxon>
        <taxon>Halocynthiibacter</taxon>
    </lineage>
</organism>
<dbReference type="GO" id="GO:0005975">
    <property type="term" value="P:carbohydrate metabolic process"/>
    <property type="evidence" value="ECO:0007669"/>
    <property type="project" value="InterPro"/>
</dbReference>
<sequence>MARGYLAGMVTGAIVGGAGIALVSLMNEPANVPEPPVLEEPGSSAVQTEPDAAVQDAQPVDAQVSGETDDKEVAQDPVAQVSVTPPEEGETTDTAIIAAVDEALAATVENDAPEEIVSAPTQADPAGEVQLESDPVDAVESPEVSLVAPEVVIPEIAEGDVDVRIPGADQVEETPEIPHVAMPELVQPDLPDVVSPTAPETPEAEETGQAEGQIGEEVGSGFGNPVGRLTTRTEGAGVSAAGNETILPGQPATPGFDAQAAENADVRGGALERNGVEFDLPGGKSMMSVILIHDGTAESNALLPTLAGVPFPVSIAVSGTHPSAGADATKVRDAGHEVLVQLALPSGATPADVETGFLSVRNMVPDAVAVLDNQAGQIASDRSVAAQLSAALLESGHGLVLHNAGLNTAGQLASRAGVPNARIFRNLSAGGANAHRIRRMLQRAEFKARQDGSVVLVGTLNDETLRALQEWALDDRGENTVLAPVSAVLLQE</sequence>
<name>A0A8J7LNM5_9RHOB</name>
<keyword evidence="2" id="KW-1133">Transmembrane helix</keyword>
<dbReference type="CDD" id="cd10936">
    <property type="entry name" value="CE4_DAC2"/>
    <property type="match status" value="1"/>
</dbReference>
<feature type="transmembrane region" description="Helical" evidence="2">
    <location>
        <begin position="5"/>
        <end position="26"/>
    </location>
</feature>
<evidence type="ECO:0000313" key="3">
    <source>
        <dbReference type="EMBL" id="MBI1492356.1"/>
    </source>
</evidence>
<comment type="caution">
    <text evidence="3">The sequence shown here is derived from an EMBL/GenBank/DDBJ whole genome shotgun (WGS) entry which is preliminary data.</text>
</comment>